<dbReference type="PANTHER" id="PTHR12159">
    <property type="entry name" value="G/T AND G/U MISMATCH-SPECIFIC DNA GLYCOSYLASE"/>
    <property type="match status" value="1"/>
</dbReference>
<dbReference type="PATRIC" id="fig|121290.4.peg.1771"/>
<dbReference type="PANTHER" id="PTHR12159:SF9">
    <property type="entry name" value="G_T MISMATCH-SPECIFIC THYMINE DNA GLYCOSYLASE"/>
    <property type="match status" value="1"/>
</dbReference>
<dbReference type="EMBL" id="LMTR01000094">
    <property type="protein sequence ID" value="KWT64145.1"/>
    <property type="molecule type" value="Genomic_DNA"/>
</dbReference>
<evidence type="ECO:0000256" key="4">
    <source>
        <dbReference type="SAM" id="MobiDB-lite"/>
    </source>
</evidence>
<feature type="region of interest" description="Disordered" evidence="4">
    <location>
        <begin position="1"/>
        <end position="24"/>
    </location>
</feature>
<reference evidence="6 7" key="1">
    <citation type="submission" date="2015-10" db="EMBL/GenBank/DDBJ databases">
        <title>Transcriptomic analysis of a linuron degrading triple-species bacterial consortium.</title>
        <authorList>
            <person name="Albers P."/>
        </authorList>
    </citation>
    <scope>NUCLEOTIDE SEQUENCE [LARGE SCALE GENOMIC DNA]</scope>
    <source>
        <strain evidence="6 7">WDL6</strain>
    </source>
</reference>
<comment type="caution">
    <text evidence="6">The sequence shown here is derived from an EMBL/GenBank/DDBJ whole genome shotgun (WGS) entry which is preliminary data.</text>
</comment>
<organism evidence="6 7">
    <name type="scientific">Hyphomicrobium sulfonivorans</name>
    <dbReference type="NCBI Taxonomy" id="121290"/>
    <lineage>
        <taxon>Bacteria</taxon>
        <taxon>Pseudomonadati</taxon>
        <taxon>Pseudomonadota</taxon>
        <taxon>Alphaproteobacteria</taxon>
        <taxon>Hyphomicrobiales</taxon>
        <taxon>Hyphomicrobiaceae</taxon>
        <taxon>Hyphomicrobium</taxon>
    </lineage>
</organism>
<dbReference type="Pfam" id="PF03167">
    <property type="entry name" value="UDG"/>
    <property type="match status" value="1"/>
</dbReference>
<evidence type="ECO:0000256" key="2">
    <source>
        <dbReference type="ARBA" id="ARBA00022801"/>
    </source>
</evidence>
<name>A0A109B8P3_HYPSL</name>
<evidence type="ECO:0000256" key="1">
    <source>
        <dbReference type="ARBA" id="ARBA00022763"/>
    </source>
</evidence>
<dbReference type="Proteomes" id="UP000059074">
    <property type="component" value="Unassembled WGS sequence"/>
</dbReference>
<dbReference type="CDD" id="cd10028">
    <property type="entry name" value="UDG-F2_TDG_MUG"/>
    <property type="match status" value="1"/>
</dbReference>
<proteinExistence type="predicted"/>
<dbReference type="InterPro" id="IPR005122">
    <property type="entry name" value="Uracil-DNA_glycosylase-like"/>
</dbReference>
<evidence type="ECO:0000313" key="6">
    <source>
        <dbReference type="EMBL" id="KWT64145.1"/>
    </source>
</evidence>
<keyword evidence="3" id="KW-0234">DNA repair</keyword>
<protein>
    <submittedName>
        <fullName evidence="6">G:T/U mismatch-specific uracil/thymine DNA-glycosylase</fullName>
    </submittedName>
</protein>
<keyword evidence="1" id="KW-0227">DNA damage</keyword>
<keyword evidence="7" id="KW-1185">Reference proteome</keyword>
<dbReference type="InterPro" id="IPR036895">
    <property type="entry name" value="Uracil-DNA_glycosylase-like_sf"/>
</dbReference>
<accession>A0A109B8P3</accession>
<evidence type="ECO:0000256" key="3">
    <source>
        <dbReference type="ARBA" id="ARBA00023204"/>
    </source>
</evidence>
<dbReference type="OrthoDB" id="9799921at2"/>
<dbReference type="STRING" id="121290.APY04_3409"/>
<dbReference type="AlphaFoldDB" id="A0A109B8P3"/>
<sequence>MDLSTDPAVPDRATAPQFSDSAPGSATPDILCAGLDLVFACPFNSQPHGAETMFANAGNRFWPTAHEAGLIPRRYSANTISRLPEIGMGVLFLPSVDRDAGTSGKAKVSARDITQFNDKLLRFRPRACAFVGKHSASIWLQRSPARLQYGRQPQRRDGIGCEIFVLPPTMTSARRYWNAEPWHQLASWIVDTRPWRF</sequence>
<evidence type="ECO:0000259" key="5">
    <source>
        <dbReference type="Pfam" id="PF03167"/>
    </source>
</evidence>
<dbReference type="SUPFAM" id="SSF52141">
    <property type="entry name" value="Uracil-DNA glycosylase-like"/>
    <property type="match status" value="1"/>
</dbReference>
<dbReference type="GO" id="GO:0004844">
    <property type="term" value="F:uracil DNA N-glycosylase activity"/>
    <property type="evidence" value="ECO:0007669"/>
    <property type="project" value="TreeGrafter"/>
</dbReference>
<gene>
    <name evidence="6" type="ORF">APY04_3409</name>
</gene>
<dbReference type="RefSeq" id="WP_068465021.1">
    <property type="nucleotide sequence ID" value="NZ_LMTR01000094.1"/>
</dbReference>
<keyword evidence="2" id="KW-0378">Hydrolase</keyword>
<dbReference type="Gene3D" id="3.40.470.10">
    <property type="entry name" value="Uracil-DNA glycosylase-like domain"/>
    <property type="match status" value="1"/>
</dbReference>
<feature type="domain" description="Uracil-DNA glycosylase-like" evidence="5">
    <location>
        <begin position="50"/>
        <end position="184"/>
    </location>
</feature>
<dbReference type="GO" id="GO:0006285">
    <property type="term" value="P:base-excision repair, AP site formation"/>
    <property type="evidence" value="ECO:0007669"/>
    <property type="project" value="InterPro"/>
</dbReference>
<dbReference type="GO" id="GO:0008263">
    <property type="term" value="F:pyrimidine-specific mismatch base pair DNA N-glycosylase activity"/>
    <property type="evidence" value="ECO:0007669"/>
    <property type="project" value="TreeGrafter"/>
</dbReference>
<evidence type="ECO:0000313" key="7">
    <source>
        <dbReference type="Proteomes" id="UP000059074"/>
    </source>
</evidence>
<dbReference type="InterPro" id="IPR015637">
    <property type="entry name" value="MUG/TDG"/>
</dbReference>